<proteinExistence type="predicted"/>
<organism evidence="1 2">
    <name type="scientific">Meloidogyne enterolobii</name>
    <name type="common">Root-knot nematode worm</name>
    <name type="synonym">Meloidogyne mayaguensis</name>
    <dbReference type="NCBI Taxonomy" id="390850"/>
    <lineage>
        <taxon>Eukaryota</taxon>
        <taxon>Metazoa</taxon>
        <taxon>Ecdysozoa</taxon>
        <taxon>Nematoda</taxon>
        <taxon>Chromadorea</taxon>
        <taxon>Rhabditida</taxon>
        <taxon>Tylenchina</taxon>
        <taxon>Tylenchomorpha</taxon>
        <taxon>Tylenchoidea</taxon>
        <taxon>Meloidogynidae</taxon>
        <taxon>Meloidogyninae</taxon>
        <taxon>Meloidogyne</taxon>
    </lineage>
</organism>
<dbReference type="EMBL" id="CAVMJV010000002">
    <property type="protein sequence ID" value="CAK5015944.1"/>
    <property type="molecule type" value="Genomic_DNA"/>
</dbReference>
<name>A0ACB0XT37_MELEN</name>
<accession>A0ACB0XT37</accession>
<gene>
    <name evidence="1" type="ORF">MENTE1834_LOCUS3154</name>
</gene>
<keyword evidence="2" id="KW-1185">Reference proteome</keyword>
<sequence>MNIFSFDCVFGTDSKVMRLCATLAFYLIIFTIFGNMIPLETFGTFSQIFQPLYSGLKIYIFFTLDGTVIIDLTKDTWPSLFICFIGISIYFWFWFPPISVFIPLYIISKYIMILARRRASIIR</sequence>
<protein>
    <submittedName>
        <fullName evidence="1">Uncharacterized protein</fullName>
    </submittedName>
</protein>
<dbReference type="Proteomes" id="UP001497535">
    <property type="component" value="Unassembled WGS sequence"/>
</dbReference>
<evidence type="ECO:0000313" key="1">
    <source>
        <dbReference type="EMBL" id="CAK5015944.1"/>
    </source>
</evidence>
<reference evidence="1" key="1">
    <citation type="submission" date="2023-11" db="EMBL/GenBank/DDBJ databases">
        <authorList>
            <person name="Poullet M."/>
        </authorList>
    </citation>
    <scope>NUCLEOTIDE SEQUENCE</scope>
    <source>
        <strain evidence="1">E1834</strain>
    </source>
</reference>
<evidence type="ECO:0000313" key="2">
    <source>
        <dbReference type="Proteomes" id="UP001497535"/>
    </source>
</evidence>
<comment type="caution">
    <text evidence="1">The sequence shown here is derived from an EMBL/GenBank/DDBJ whole genome shotgun (WGS) entry which is preliminary data.</text>
</comment>